<feature type="region of interest" description="Disordered" evidence="2">
    <location>
        <begin position="481"/>
        <end position="524"/>
    </location>
</feature>
<keyword evidence="1" id="KW-0233">DNA recombination</keyword>
<dbReference type="InterPro" id="IPR013762">
    <property type="entry name" value="Integrase-like_cat_sf"/>
</dbReference>
<protein>
    <recommendedName>
        <fullName evidence="5">Recombinase XerD</fullName>
    </recommendedName>
</protein>
<dbReference type="SUPFAM" id="SSF56349">
    <property type="entry name" value="DNA breaking-rejoining enzymes"/>
    <property type="match status" value="1"/>
</dbReference>
<dbReference type="GO" id="GO:0015074">
    <property type="term" value="P:DNA integration"/>
    <property type="evidence" value="ECO:0007669"/>
    <property type="project" value="InterPro"/>
</dbReference>
<evidence type="ECO:0008006" key="5">
    <source>
        <dbReference type="Google" id="ProtNLM"/>
    </source>
</evidence>
<evidence type="ECO:0000313" key="4">
    <source>
        <dbReference type="Proteomes" id="UP000053669"/>
    </source>
</evidence>
<dbReference type="RefSeq" id="WP_059212089.1">
    <property type="nucleotide sequence ID" value="NZ_KQ948693.1"/>
</dbReference>
<name>A0A101RK82_9ACTN</name>
<reference evidence="3 4" key="1">
    <citation type="submission" date="2015-10" db="EMBL/GenBank/DDBJ databases">
        <title>Draft genome sequence of Streptomyces canus DSM 40017, type strain for the species Streptomyces canus.</title>
        <authorList>
            <person name="Ruckert C."/>
            <person name="Winkler A."/>
            <person name="Kalinowski J."/>
            <person name="Kampfer P."/>
            <person name="Glaeser S."/>
        </authorList>
    </citation>
    <scope>NUCLEOTIDE SEQUENCE [LARGE SCALE GENOMIC DNA]</scope>
    <source>
        <strain evidence="3 4">DSM 40017</strain>
    </source>
</reference>
<evidence type="ECO:0000256" key="1">
    <source>
        <dbReference type="ARBA" id="ARBA00023172"/>
    </source>
</evidence>
<dbReference type="Gene3D" id="1.10.443.10">
    <property type="entry name" value="Intergrase catalytic core"/>
    <property type="match status" value="1"/>
</dbReference>
<dbReference type="Proteomes" id="UP000053669">
    <property type="component" value="Unassembled WGS sequence"/>
</dbReference>
<proteinExistence type="predicted"/>
<dbReference type="GO" id="GO:0006310">
    <property type="term" value="P:DNA recombination"/>
    <property type="evidence" value="ECO:0007669"/>
    <property type="project" value="UniProtKB-KW"/>
</dbReference>
<accession>A0A101RK82</accession>
<comment type="caution">
    <text evidence="3">The sequence shown here is derived from an EMBL/GenBank/DDBJ whole genome shotgun (WGS) entry which is preliminary data.</text>
</comment>
<sequence length="576" mass="64127">MTPEEYERWMIRDCARCGRRASKSAEWSDGPICRTCYDRAMRVRGCCPGCRADRLLPGRDATGTPICRDCAGITRDFFCDRCGFEGLLLGGHLCERCTLTDTLGRLLDDGTGHVAAALQPLVTSLLEMDRPKSRLIWLRNPSVVRLLRGLAAGSIPLTHDGLHQETPWRTVVHLRDLLMDSGVLPRVDRQLLLYQRWLAERLATIEDPEHRRLLQHFASWHQMRRLRSKAEKGPLGRSQTNQTKQEITQAGAFLTRLADRGRTIEHCQQADLDAWHTEKLATRRPAQTFLRWCMKTGRMPRLALPPQVVNQDQTPLHQHHRLAILRRVLNDDSLPLRARVSAALVLLYAQPVTRIVRLTIDDVIDDGTTVTVRLGDPPSPLPEPVADLMRAYVQSCQHLPYASSRSSQWLFPGRQPGQPMNPVSLQVHLREIGVPPQRGRTSAIRQLVLQAPAPVIAKALGYHDKTATRLVTEAGGTWSRYAPGDHTRRTATTLPHSGNEKPSSRRRGKHAARHCSTDAASVRTRTSSRIGAPLATKVHGIRLSAIRSASALINTVMPCSANASMIATTSTGGLPL</sequence>
<feature type="compositionally biased region" description="Basic residues" evidence="2">
    <location>
        <begin position="504"/>
        <end position="513"/>
    </location>
</feature>
<dbReference type="AlphaFoldDB" id="A0A101RK82"/>
<dbReference type="InterPro" id="IPR011010">
    <property type="entry name" value="DNA_brk_join_enz"/>
</dbReference>
<dbReference type="GO" id="GO:0003677">
    <property type="term" value="F:DNA binding"/>
    <property type="evidence" value="ECO:0007669"/>
    <property type="project" value="InterPro"/>
</dbReference>
<gene>
    <name evidence="3" type="ORF">AQJ46_50340</name>
</gene>
<evidence type="ECO:0000256" key="2">
    <source>
        <dbReference type="SAM" id="MobiDB-lite"/>
    </source>
</evidence>
<evidence type="ECO:0000313" key="3">
    <source>
        <dbReference type="EMBL" id="KUN53483.1"/>
    </source>
</evidence>
<dbReference type="EMBL" id="LMWU01000086">
    <property type="protein sequence ID" value="KUN53483.1"/>
    <property type="molecule type" value="Genomic_DNA"/>
</dbReference>
<dbReference type="STRING" id="58343.AQJ46_50340"/>
<organism evidence="3 4">
    <name type="scientific">Streptomyces canus</name>
    <dbReference type="NCBI Taxonomy" id="58343"/>
    <lineage>
        <taxon>Bacteria</taxon>
        <taxon>Bacillati</taxon>
        <taxon>Actinomycetota</taxon>
        <taxon>Actinomycetes</taxon>
        <taxon>Kitasatosporales</taxon>
        <taxon>Streptomycetaceae</taxon>
        <taxon>Streptomyces</taxon>
        <taxon>Streptomyces aurantiacus group</taxon>
    </lineage>
</organism>